<evidence type="ECO:0000313" key="2">
    <source>
        <dbReference type="Proteomes" id="UP000002258"/>
    </source>
</evidence>
<keyword evidence="2" id="KW-1185">Reference proteome</keyword>
<dbReference type="InParanoid" id="A3LUA9"/>
<dbReference type="PANTHER" id="PTHR15350">
    <property type="entry name" value="COP9 SIGNALOSOME COMPLEX SUBUNIT 7/DENDRITIC CELL PROTEIN GA17"/>
    <property type="match status" value="1"/>
</dbReference>
<dbReference type="PANTHER" id="PTHR15350:SF2">
    <property type="entry name" value="EUKARYOTIC TRANSLATION INITIATION FACTOR 3 SUBUNIT M"/>
    <property type="match status" value="1"/>
</dbReference>
<dbReference type="Proteomes" id="UP000002258">
    <property type="component" value="Chromosome 4"/>
</dbReference>
<gene>
    <name evidence="1" type="ORF">PICST_77557</name>
</gene>
<organism evidence="1 2">
    <name type="scientific">Scheffersomyces stipitis (strain ATCC 58785 / CBS 6054 / NBRC 10063 / NRRL Y-11545)</name>
    <name type="common">Yeast</name>
    <name type="synonym">Pichia stipitis</name>
    <dbReference type="NCBI Taxonomy" id="322104"/>
    <lineage>
        <taxon>Eukaryota</taxon>
        <taxon>Fungi</taxon>
        <taxon>Dikarya</taxon>
        <taxon>Ascomycota</taxon>
        <taxon>Saccharomycotina</taxon>
        <taxon>Pichiomycetes</taxon>
        <taxon>Debaryomycetaceae</taxon>
        <taxon>Scheffersomyces</taxon>
    </lineage>
</organism>
<name>A3LUA9_PICST</name>
<dbReference type="GeneID" id="4838901"/>
<accession>A3LUA9</accession>
<sequence length="402" mass="44246">MASVIVVDNELKDSLKEYRQIIDSAAQNTSFSEVLNPLLEDAQLAQKQEIIAALYAHSQPATLTKLTDKEFEPAVYLLVHILSQLGVDLADEKSGLYEIIVESNPHTQPTIRDRKSIKSTTILSILNTLFNLLPETSQTRAHIIAHILTIVEKSKLDFGLVQNSIGLHLVQWLKSSGTSEEQIRSTFWRFIALDSTFSAQTLQLIKSFTQSFAVSAGELTQLIKFALSSEVVDVSFLINNNVAASLAANSSDALVAAFSKYVNGDLVELSSADFADLPVAEINAKSRILSLSKFFSQQSSSADHSDIVFKYSEIPNVTSSQDFENLLVGAIKSGVVVGKLNQVEEVFYLSRVNRFVLAGNDAENTAAWNSVRSTLQEWRASLTNINEIVKSSRENIVNNNSN</sequence>
<dbReference type="EMBL" id="CP000498">
    <property type="protein sequence ID" value="ABN66555.1"/>
    <property type="molecule type" value="Genomic_DNA"/>
</dbReference>
<dbReference type="InterPro" id="IPR045237">
    <property type="entry name" value="COPS7/eIF3m"/>
</dbReference>
<evidence type="ECO:0000313" key="1">
    <source>
        <dbReference type="EMBL" id="ABN66555.1"/>
    </source>
</evidence>
<protein>
    <recommendedName>
        <fullName evidence="3">PCI domain-containing protein</fullName>
    </recommendedName>
</protein>
<dbReference type="GO" id="GO:0002183">
    <property type="term" value="P:cytoplasmic translational initiation"/>
    <property type="evidence" value="ECO:0007669"/>
    <property type="project" value="TreeGrafter"/>
</dbReference>
<dbReference type="eggNOG" id="KOG2753">
    <property type="taxonomic scope" value="Eukaryota"/>
</dbReference>
<dbReference type="KEGG" id="pic:PICST_77557"/>
<dbReference type="OrthoDB" id="10267031at2759"/>
<reference evidence="1 2" key="1">
    <citation type="journal article" date="2007" name="Nat. Biotechnol.">
        <title>Genome sequence of the lignocellulose-bioconverting and xylose-fermenting yeast Pichia stipitis.</title>
        <authorList>
            <person name="Jeffries T.W."/>
            <person name="Grigoriev I.V."/>
            <person name="Grimwood J."/>
            <person name="Laplaza J.M."/>
            <person name="Aerts A."/>
            <person name="Salamov A."/>
            <person name="Schmutz J."/>
            <person name="Lindquist E."/>
            <person name="Dehal P."/>
            <person name="Shapiro H."/>
            <person name="Jin Y.S."/>
            <person name="Passoth V."/>
            <person name="Richardson P.M."/>
        </authorList>
    </citation>
    <scope>NUCLEOTIDE SEQUENCE [LARGE SCALE GENOMIC DNA]</scope>
    <source>
        <strain evidence="2">ATCC 58785 / CBS 6054 / NBRC 10063 / NRRL Y-11545</strain>
    </source>
</reference>
<dbReference type="RefSeq" id="XP_001384584.1">
    <property type="nucleotide sequence ID" value="XM_001384547.1"/>
</dbReference>
<dbReference type="OMA" id="TIFWEFI"/>
<proteinExistence type="predicted"/>
<dbReference type="AlphaFoldDB" id="A3LUA9"/>
<dbReference type="STRING" id="322104.A3LUA9"/>
<dbReference type="GO" id="GO:0005852">
    <property type="term" value="C:eukaryotic translation initiation factor 3 complex"/>
    <property type="evidence" value="ECO:0007669"/>
    <property type="project" value="TreeGrafter"/>
</dbReference>
<dbReference type="HOGENOM" id="CLU_691108_0_0_1"/>
<evidence type="ECO:0008006" key="3">
    <source>
        <dbReference type="Google" id="ProtNLM"/>
    </source>
</evidence>